<dbReference type="KEGG" id="ruv:EC9_08390"/>
<evidence type="ECO:0000259" key="2">
    <source>
        <dbReference type="Pfam" id="PF03781"/>
    </source>
</evidence>
<dbReference type="SUPFAM" id="SSF56436">
    <property type="entry name" value="C-type lectin-like"/>
    <property type="match status" value="1"/>
</dbReference>
<dbReference type="PANTHER" id="PTHR23150">
    <property type="entry name" value="SULFATASE MODIFYING FACTOR 1, 2"/>
    <property type="match status" value="1"/>
</dbReference>
<dbReference type="InterPro" id="IPR051043">
    <property type="entry name" value="Sulfatase_Mod_Factor_Kinase"/>
</dbReference>
<dbReference type="InterPro" id="IPR005532">
    <property type="entry name" value="SUMF_dom"/>
</dbReference>
<feature type="domain" description="Sulfatase-modifying factor enzyme-like" evidence="2">
    <location>
        <begin position="83"/>
        <end position="331"/>
    </location>
</feature>
<dbReference type="InterPro" id="IPR042095">
    <property type="entry name" value="SUMF_sf"/>
</dbReference>
<keyword evidence="4" id="KW-1185">Reference proteome</keyword>
<dbReference type="GO" id="GO:0004674">
    <property type="term" value="F:protein serine/threonine kinase activity"/>
    <property type="evidence" value="ECO:0007669"/>
    <property type="project" value="UniProtKB-EC"/>
</dbReference>
<keyword evidence="1" id="KW-0732">Signal</keyword>
<dbReference type="InterPro" id="IPR016187">
    <property type="entry name" value="CTDL_fold"/>
</dbReference>
<dbReference type="Pfam" id="PF03781">
    <property type="entry name" value="FGE-sulfatase"/>
    <property type="match status" value="1"/>
</dbReference>
<dbReference type="EC" id="2.7.11.1" evidence="3"/>
<proteinExistence type="predicted"/>
<keyword evidence="3" id="KW-0808">Transferase</keyword>
<accession>A0A517LVL3</accession>
<dbReference type="PANTHER" id="PTHR23150:SF19">
    <property type="entry name" value="FORMYLGLYCINE-GENERATING ENZYME"/>
    <property type="match status" value="1"/>
</dbReference>
<keyword evidence="3" id="KW-0418">Kinase</keyword>
<dbReference type="AlphaFoldDB" id="A0A517LVL3"/>
<dbReference type="Proteomes" id="UP000319557">
    <property type="component" value="Chromosome"/>
</dbReference>
<name>A0A517LVL3_9BACT</name>
<protein>
    <submittedName>
        <fullName evidence="3">Serine/threonine-protein kinase pkn1</fullName>
        <ecNumber evidence="3">2.7.11.1</ecNumber>
    </submittedName>
</protein>
<organism evidence="3 4">
    <name type="scientific">Rosistilla ulvae</name>
    <dbReference type="NCBI Taxonomy" id="1930277"/>
    <lineage>
        <taxon>Bacteria</taxon>
        <taxon>Pseudomonadati</taxon>
        <taxon>Planctomycetota</taxon>
        <taxon>Planctomycetia</taxon>
        <taxon>Pirellulales</taxon>
        <taxon>Pirellulaceae</taxon>
        <taxon>Rosistilla</taxon>
    </lineage>
</organism>
<evidence type="ECO:0000256" key="1">
    <source>
        <dbReference type="SAM" id="SignalP"/>
    </source>
</evidence>
<evidence type="ECO:0000313" key="4">
    <source>
        <dbReference type="Proteomes" id="UP000319557"/>
    </source>
</evidence>
<feature type="chain" id="PRO_5022122259" evidence="1">
    <location>
        <begin position="41"/>
        <end position="412"/>
    </location>
</feature>
<dbReference type="EMBL" id="CP036261">
    <property type="protein sequence ID" value="QDS86666.1"/>
    <property type="molecule type" value="Genomic_DNA"/>
</dbReference>
<reference evidence="3 4" key="1">
    <citation type="submission" date="2019-02" db="EMBL/GenBank/DDBJ databases">
        <title>Deep-cultivation of Planctomycetes and their phenomic and genomic characterization uncovers novel biology.</title>
        <authorList>
            <person name="Wiegand S."/>
            <person name="Jogler M."/>
            <person name="Boedeker C."/>
            <person name="Pinto D."/>
            <person name="Vollmers J."/>
            <person name="Rivas-Marin E."/>
            <person name="Kohn T."/>
            <person name="Peeters S.H."/>
            <person name="Heuer A."/>
            <person name="Rast P."/>
            <person name="Oberbeckmann S."/>
            <person name="Bunk B."/>
            <person name="Jeske O."/>
            <person name="Meyerdierks A."/>
            <person name="Storesund J.E."/>
            <person name="Kallscheuer N."/>
            <person name="Luecker S."/>
            <person name="Lage O.M."/>
            <person name="Pohl T."/>
            <person name="Merkel B.J."/>
            <person name="Hornburger P."/>
            <person name="Mueller R.-W."/>
            <person name="Bruemmer F."/>
            <person name="Labrenz M."/>
            <person name="Spormann A.M."/>
            <person name="Op den Camp H."/>
            <person name="Overmann J."/>
            <person name="Amann R."/>
            <person name="Jetten M.S.M."/>
            <person name="Mascher T."/>
            <person name="Medema M.H."/>
            <person name="Devos D.P."/>
            <person name="Kaster A.-K."/>
            <person name="Ovreas L."/>
            <person name="Rohde M."/>
            <person name="Galperin M.Y."/>
            <person name="Jogler C."/>
        </authorList>
    </citation>
    <scope>NUCLEOTIDE SEQUENCE [LARGE SCALE GENOMIC DNA]</scope>
    <source>
        <strain evidence="3 4">EC9</strain>
    </source>
</reference>
<feature type="signal peptide" evidence="1">
    <location>
        <begin position="1"/>
        <end position="40"/>
    </location>
</feature>
<gene>
    <name evidence="3" type="primary">pkn1_1</name>
    <name evidence="3" type="ORF">EC9_08390</name>
</gene>
<dbReference type="Gene3D" id="3.90.1580.10">
    <property type="entry name" value="paralog of FGE (formylglycine-generating enzyme)"/>
    <property type="match status" value="1"/>
</dbReference>
<sequence length="412" mass="46475" precursor="true">MQSNSVLHESSSRRNDLHMNLYARSLSLCLFALTSCVAIAADDSAKIKGFSTTQPDKGPFVAVEGGFMVPYTETIPGTEISFEMIPVPAGSYKMGSPASEAGHKEDESPQIMVNVDPMWVCKTEVRWMEYKEFMGMYKTFKEFVFRDMRKVTPENKVDAVTTPTELYEPSYTFEFGDDDDLPAVTMTQFAAKQFTKWLSKMTDTQYRIPTEAEWEWAARAGSTTAYSWGESADEIDQYAWYADNSPDGPSKVGLKKPNAFGLNDMLGNVAEWTIDAYLEDGYKVFEGKTVKASEAIKSIETADPRVVRGGSWEMEPEDVRCASRLYSVDEDWKMDDPNIPLSPWWFTSDPSRGVGMRLFRSWKPLSDEAMNKFWEIDSEDIEFDVMSRIEEGRGVLGLADPDLAEAAKAVRE</sequence>
<dbReference type="GO" id="GO:0120147">
    <property type="term" value="F:formylglycine-generating oxidase activity"/>
    <property type="evidence" value="ECO:0007669"/>
    <property type="project" value="TreeGrafter"/>
</dbReference>
<evidence type="ECO:0000313" key="3">
    <source>
        <dbReference type="EMBL" id="QDS86666.1"/>
    </source>
</evidence>